<dbReference type="Proteomes" id="UP000321514">
    <property type="component" value="Unassembled WGS sequence"/>
</dbReference>
<protein>
    <submittedName>
        <fullName evidence="2">Uncharacterized protein</fullName>
    </submittedName>
</protein>
<accession>A0A511THC2</accession>
<feature type="region of interest" description="Disordered" evidence="1">
    <location>
        <begin position="37"/>
        <end position="57"/>
    </location>
</feature>
<proteinExistence type="predicted"/>
<comment type="caution">
    <text evidence="2">The sequence shown here is derived from an EMBL/GenBank/DDBJ whole genome shotgun (WGS) entry which is preliminary data.</text>
</comment>
<evidence type="ECO:0000313" key="2">
    <source>
        <dbReference type="EMBL" id="GEN13551.1"/>
    </source>
</evidence>
<dbReference type="EMBL" id="BJXR01000087">
    <property type="protein sequence ID" value="GEN13551.1"/>
    <property type="molecule type" value="Genomic_DNA"/>
</dbReference>
<feature type="region of interest" description="Disordered" evidence="1">
    <location>
        <begin position="98"/>
        <end position="134"/>
    </location>
</feature>
<evidence type="ECO:0000313" key="3">
    <source>
        <dbReference type="Proteomes" id="UP000321514"/>
    </source>
</evidence>
<gene>
    <name evidence="2" type="ORF">MFU01_85880</name>
</gene>
<evidence type="ECO:0000256" key="1">
    <source>
        <dbReference type="SAM" id="MobiDB-lite"/>
    </source>
</evidence>
<sequence>MQGHSTGLAFISSEERRHGLPWLLFHRRQRECCTSADPTIPMAKKRNQSRDNALPLSHQLPGSTLLLRRQPSLPTVWAVDFLQERKARVGPLAAALPRHDVVPPPRLPGTPQRQRHHRAHEPSQPAGTPGPHLSLHVIASHSPFAVKGL</sequence>
<organism evidence="2 3">
    <name type="scientific">Myxococcus fulvus</name>
    <dbReference type="NCBI Taxonomy" id="33"/>
    <lineage>
        <taxon>Bacteria</taxon>
        <taxon>Pseudomonadati</taxon>
        <taxon>Myxococcota</taxon>
        <taxon>Myxococcia</taxon>
        <taxon>Myxococcales</taxon>
        <taxon>Cystobacterineae</taxon>
        <taxon>Myxococcaceae</taxon>
        <taxon>Myxococcus</taxon>
    </lineage>
</organism>
<reference evidence="2 3" key="1">
    <citation type="submission" date="2019-07" db="EMBL/GenBank/DDBJ databases">
        <title>Whole genome shotgun sequence of Myxococcus fulvus NBRC 100333.</title>
        <authorList>
            <person name="Hosoyama A."/>
            <person name="Uohara A."/>
            <person name="Ohji S."/>
            <person name="Ichikawa N."/>
        </authorList>
    </citation>
    <scope>NUCLEOTIDE SEQUENCE [LARGE SCALE GENOMIC DNA]</scope>
    <source>
        <strain evidence="2 3">NBRC 100333</strain>
    </source>
</reference>
<name>A0A511THC2_MYXFU</name>
<dbReference type="AlphaFoldDB" id="A0A511THC2"/>